<sequence length="474" mass="52626">MEKAELIFIPVPVIGHLVSTVELAKRLLHHDDRLSITLLSMKSPFGSSIDAYAKPLTASETRIRLIELPPVTPPPFDLLLKSVEAFCFSFIEAHQTHVKKIVTDIVCPVSDSSRVVGLVLDFFCAPMIDIANELDLPSYLYVTTNAGFLGLMMYLQSRHGQNSAEFESSDPEFLIPGFVNPVPVDVLPSPVFNKFGGFTAYIKVAERIKDAKGIIVNTFEELEPHAVTYFNNGQIQGQNPPIYPVGPMLDLNSQPNPDLDQAQRDKIIKWLDDQPQSSVVFLCFGSMGSTEPTQVKEIALGLEQSGYRFLWSPRLAPPNEKDALEDMLPEGFLGTIGEKGMICRWAPQVEVLAHKAIGGFVSHCGWNSILESLWYGVPIVTWPMYAEQQLNAFMMVKEMGLAMELRLDYRSNSNLVMAEEIERALHHVMDGCSEVRAKVKEMSDIAKKAVKDGGSSMLSIGRLIEDLVGKKVDV</sequence>
<dbReference type="AlphaFoldDB" id="A0AAV5KAZ7"/>
<dbReference type="EC" id="2.4.1.-" evidence="5"/>
<keyword evidence="3 4" id="KW-0808">Transferase</keyword>
<dbReference type="CDD" id="cd03784">
    <property type="entry name" value="GT1_Gtf-like"/>
    <property type="match status" value="1"/>
</dbReference>
<dbReference type="SUPFAM" id="SSF53756">
    <property type="entry name" value="UDP-Glycosyltransferase/glycogen phosphorylase"/>
    <property type="match status" value="1"/>
</dbReference>
<dbReference type="PANTHER" id="PTHR48048:SF94">
    <property type="entry name" value="GLYCOSYLTRANSFERASE"/>
    <property type="match status" value="1"/>
</dbReference>
<protein>
    <recommendedName>
        <fullName evidence="5">Glycosyltransferase</fullName>
        <ecNumber evidence="5">2.4.1.-</ecNumber>
    </recommendedName>
</protein>
<evidence type="ECO:0000313" key="6">
    <source>
        <dbReference type="EMBL" id="GKV21701.1"/>
    </source>
</evidence>
<evidence type="ECO:0000256" key="5">
    <source>
        <dbReference type="RuleBase" id="RU362057"/>
    </source>
</evidence>
<evidence type="ECO:0000256" key="4">
    <source>
        <dbReference type="RuleBase" id="RU003718"/>
    </source>
</evidence>
<evidence type="ECO:0000313" key="7">
    <source>
        <dbReference type="Proteomes" id="UP001054252"/>
    </source>
</evidence>
<dbReference type="GO" id="GO:0035251">
    <property type="term" value="F:UDP-glucosyltransferase activity"/>
    <property type="evidence" value="ECO:0007669"/>
    <property type="project" value="InterPro"/>
</dbReference>
<reference evidence="6 7" key="1">
    <citation type="journal article" date="2021" name="Commun. Biol.">
        <title>The genome of Shorea leprosula (Dipterocarpaceae) highlights the ecological relevance of drought in aseasonal tropical rainforests.</title>
        <authorList>
            <person name="Ng K.K.S."/>
            <person name="Kobayashi M.J."/>
            <person name="Fawcett J.A."/>
            <person name="Hatakeyama M."/>
            <person name="Paape T."/>
            <person name="Ng C.H."/>
            <person name="Ang C.C."/>
            <person name="Tnah L.H."/>
            <person name="Lee C.T."/>
            <person name="Nishiyama T."/>
            <person name="Sese J."/>
            <person name="O'Brien M.J."/>
            <person name="Copetti D."/>
            <person name="Mohd Noor M.I."/>
            <person name="Ong R.C."/>
            <person name="Putra M."/>
            <person name="Sireger I.Z."/>
            <person name="Indrioko S."/>
            <person name="Kosugi Y."/>
            <person name="Izuno A."/>
            <person name="Isagi Y."/>
            <person name="Lee S.L."/>
            <person name="Shimizu K.K."/>
        </authorList>
    </citation>
    <scope>NUCLEOTIDE SEQUENCE [LARGE SCALE GENOMIC DNA]</scope>
    <source>
        <strain evidence="6">214</strain>
    </source>
</reference>
<dbReference type="Gene3D" id="3.40.50.2000">
    <property type="entry name" value="Glycogen Phosphorylase B"/>
    <property type="match status" value="2"/>
</dbReference>
<dbReference type="InterPro" id="IPR035595">
    <property type="entry name" value="UDP_glycos_trans_CS"/>
</dbReference>
<gene>
    <name evidence="6" type="ORF">SLEP1_g31655</name>
</gene>
<dbReference type="PROSITE" id="PS00375">
    <property type="entry name" value="UDPGT"/>
    <property type="match status" value="1"/>
</dbReference>
<organism evidence="6 7">
    <name type="scientific">Rubroshorea leprosula</name>
    <dbReference type="NCBI Taxonomy" id="152421"/>
    <lineage>
        <taxon>Eukaryota</taxon>
        <taxon>Viridiplantae</taxon>
        <taxon>Streptophyta</taxon>
        <taxon>Embryophyta</taxon>
        <taxon>Tracheophyta</taxon>
        <taxon>Spermatophyta</taxon>
        <taxon>Magnoliopsida</taxon>
        <taxon>eudicotyledons</taxon>
        <taxon>Gunneridae</taxon>
        <taxon>Pentapetalae</taxon>
        <taxon>rosids</taxon>
        <taxon>malvids</taxon>
        <taxon>Malvales</taxon>
        <taxon>Dipterocarpaceae</taxon>
        <taxon>Rubroshorea</taxon>
    </lineage>
</organism>
<evidence type="ECO:0000256" key="1">
    <source>
        <dbReference type="ARBA" id="ARBA00009995"/>
    </source>
</evidence>
<accession>A0AAV5KAZ7</accession>
<dbReference type="Proteomes" id="UP001054252">
    <property type="component" value="Unassembled WGS sequence"/>
</dbReference>
<evidence type="ECO:0000256" key="3">
    <source>
        <dbReference type="ARBA" id="ARBA00022679"/>
    </source>
</evidence>
<name>A0AAV5KAZ7_9ROSI</name>
<dbReference type="FunFam" id="3.40.50.2000:FF:000056">
    <property type="entry name" value="Glycosyltransferase"/>
    <property type="match status" value="1"/>
</dbReference>
<keyword evidence="2 4" id="KW-0328">Glycosyltransferase</keyword>
<dbReference type="PANTHER" id="PTHR48048">
    <property type="entry name" value="GLYCOSYLTRANSFERASE"/>
    <property type="match status" value="1"/>
</dbReference>
<keyword evidence="7" id="KW-1185">Reference proteome</keyword>
<dbReference type="InterPro" id="IPR002213">
    <property type="entry name" value="UDP_glucos_trans"/>
</dbReference>
<evidence type="ECO:0000256" key="2">
    <source>
        <dbReference type="ARBA" id="ARBA00022676"/>
    </source>
</evidence>
<comment type="similarity">
    <text evidence="1 4">Belongs to the UDP-glycosyltransferase family.</text>
</comment>
<proteinExistence type="inferred from homology"/>
<dbReference type="InterPro" id="IPR050481">
    <property type="entry name" value="UDP-glycosyltransf_plant"/>
</dbReference>
<dbReference type="Pfam" id="PF00201">
    <property type="entry name" value="UDPGT"/>
    <property type="match status" value="1"/>
</dbReference>
<dbReference type="FunFam" id="3.40.50.2000:FF:000080">
    <property type="entry name" value="Glycosyltransferase"/>
    <property type="match status" value="1"/>
</dbReference>
<comment type="caution">
    <text evidence="6">The sequence shown here is derived from an EMBL/GenBank/DDBJ whole genome shotgun (WGS) entry which is preliminary data.</text>
</comment>
<dbReference type="EMBL" id="BPVZ01000058">
    <property type="protein sequence ID" value="GKV21701.1"/>
    <property type="molecule type" value="Genomic_DNA"/>
</dbReference>